<evidence type="ECO:0000313" key="3">
    <source>
        <dbReference type="Proteomes" id="UP001483337"/>
    </source>
</evidence>
<reference evidence="2 3" key="1">
    <citation type="submission" date="2024-04" db="EMBL/GenBank/DDBJ databases">
        <title>Okeanomitos corallinicola gen. &amp; sp. nov. (Nostocales, Cyanobacteria), a new toxic marine heterocyst-forming cyanobacterium from a coral reef.</title>
        <authorList>
            <person name="Li H."/>
            <person name="Li R."/>
            <person name="Kang J."/>
            <person name="Hii K.S."/>
            <person name="Mohamed H.F."/>
            <person name="Xu X."/>
            <person name="Luo Z."/>
        </authorList>
    </citation>
    <scope>NUCLEOTIDE SEQUENCE [LARGE SCALE GENOMIC DNA]</scope>
    <source>
        <strain evidence="2 3">TIOX110</strain>
    </source>
</reference>
<protein>
    <recommendedName>
        <fullName evidence="4">Molecular chaperone</fullName>
    </recommendedName>
</protein>
<evidence type="ECO:0000256" key="1">
    <source>
        <dbReference type="SAM" id="MobiDB-lite"/>
    </source>
</evidence>
<evidence type="ECO:0000313" key="2">
    <source>
        <dbReference type="EMBL" id="WZB88350.1"/>
    </source>
</evidence>
<proteinExistence type="predicted"/>
<feature type="compositionally biased region" description="Polar residues" evidence="1">
    <location>
        <begin position="1154"/>
        <end position="1174"/>
    </location>
</feature>
<keyword evidence="3" id="KW-1185">Reference proteome</keyword>
<feature type="region of interest" description="Disordered" evidence="1">
    <location>
        <begin position="1152"/>
        <end position="1175"/>
    </location>
</feature>
<dbReference type="Proteomes" id="UP001483337">
    <property type="component" value="Chromosome"/>
</dbReference>
<organism evidence="2 3">
    <name type="scientific">Okeanomitos corallinicola TIOX110</name>
    <dbReference type="NCBI Taxonomy" id="3133117"/>
    <lineage>
        <taxon>Bacteria</taxon>
        <taxon>Bacillati</taxon>
        <taxon>Cyanobacteriota</taxon>
        <taxon>Cyanophyceae</taxon>
        <taxon>Nostocales</taxon>
        <taxon>Aphanizomenonaceae</taxon>
        <taxon>Okeanomitos</taxon>
    </lineage>
</organism>
<evidence type="ECO:0008006" key="4">
    <source>
        <dbReference type="Google" id="ProtNLM"/>
    </source>
</evidence>
<gene>
    <name evidence="2" type="ORF">WJM97_01210</name>
</gene>
<sequence>MTFNKDEINKLIADIDQLLVNSSNPLSKLLSGQGEDDKNVLQRVRAFLVSIDQSETPEPIPEVTNPEQSQTPPLSSLITRYVEQEQNKTVADNYLQEQLNLNIEQLKEQISVIIQPLQTEVSGLLEERTALVQEIRQLEQKRLQNYSLTQQLANQEQIINEFIQVLTNRLVPNLIPYLSQNAPSSSGLINRENSQEVNISSNIQSVLESTQGLEKLNVLARDLDQRLLSLDGTVNVVFQALERNINTYYQSLSQALTRMHSQEMQGEQLMTNFLNNLRQYLQEHSPDAPPFVFGVDVGTEEKTVAPSAEEVVSQQTTKIPESDIVADLDTVLSELTVEESSLVVEENLTQADESQSHVQEELILEPTNEIKTTEIFEDLDTVLSELTVEESSLVVEENLTQADESQSYVQEELILEPTDEIKTTEIVEDLDTVLSQLYSPEPLTTVAEDLQVSVTEELISDLATDTQEPEIIENLDILLSQLTTQRPSDPVTANFTSPNEPEVENIDIDEVDELYASLFGGTDAVSSSAETTVAVTNEVSTAVPAESIPLSETQQPEVNLLVTSESSIPENTTELVAVTEQVDLWEEPLLPEDTQSQAEFASTPKLMDSHPDSSDTITVLTDLLVEFNDTEQVTEVLPSQEEVKPKILENPVVTSSEEESMRATDLTRPGYITASPQENLLSLENENGETEGIPNIVLDEAQLQQLDQDLASFDGRLNSQSEQITNLQSSQDFVDDNTQSEQITNLQSSQDFVDDNTRSEQITNLQIPQGFVYGSAEIENVEMVMADSSPTNENVPLAAVADLYVDETEKTTGGENFISESAVPVSEDLEGNSSDNANLGVINPHSVWYLGIDLGTTGISAALLDRSQLVVYPIYWSAENKSGEISFDQSFRLPAEVYLPTASVPNSAIDKENPEQTTPAVVAQDNNISKSAPKQNLYSTHLKPFLQVAIPYKNSQQKWEPVLQLNEFSAGPLIWVLRSLSKLLLTLKSDQISTTPALIAHGAGIDNETFLTIINNLAGVICTCPSSWSEQYRFNVREAILTSQLVSHAQQIFFVEEAIATLLPELDFGHSQFVQLNNGEGLQPLKTNPESCIGSTLTLNVGAAATEMALVDLPTDLSELTHKDFMLHGFSYGGKAIEQDIICQLLLPPKSRQPRGTTQNGSQATTNHPQSWQPSIPGLDQIKWSSLSLEGLELPRVGEPDVTARIRLQQRLESSLLGQGLLDAALALKLILQHQESFTLEIADQRWLLQRRDLETQIFVPYVRRLNREVNKLLVARGVPTEAINQAILSGGVASISTVNRWLRQKLPNAKIVQDLYLGSNGAPNCSRVAYGLTMLPLYPQVLEIARQQYTDYFLFNELLKILSDNLRGETTRSLSFGEVLQLFESRGINTRICQQRLLAFLEGELPAGLVPVFISEGATETQADQSLYSIWLTKKSQENPDYQAIASTSLFEKQGNLSYRPNLQQLILLRRYLDAIKDSALQSLEEPLAVNFAVAANS</sequence>
<dbReference type="RefSeq" id="WP_353931258.1">
    <property type="nucleotide sequence ID" value="NZ_CP150886.1"/>
</dbReference>
<name>A0ABZ2UVF4_9CYAN</name>
<accession>A0ABZ2UVF4</accession>
<dbReference type="EMBL" id="CP150886">
    <property type="protein sequence ID" value="WZB88350.1"/>
    <property type="molecule type" value="Genomic_DNA"/>
</dbReference>